<sequence length="289" mass="33959">MGANSDDEHLDNPTINQSENPHDEITSTATAEAINTNQETENMEVHHHAHHEGKKNWKAYFWEFLMLFLAVFCGFLAEYQLEHVIEHNRERQYIESYIEDLKIDTATIRQVKNSRDLSFTKMDSLMQLLKNNQIKGYESDLYYLGRILTRNARFIATDRTITQLKNSGALRLIRNEAAADSILSYDKTIEGFYINQDREREERFNIYPVLSRMFDPFILETMQDKNSPAFIRPINNPPLRSYDKDIQLDLAFNVHQLKSSSLLLDSRLRFINQKATNMIAFLKQEYHIE</sequence>
<keyword evidence="2" id="KW-1133">Transmembrane helix</keyword>
<feature type="region of interest" description="Disordered" evidence="1">
    <location>
        <begin position="1"/>
        <end position="24"/>
    </location>
</feature>
<reference evidence="3" key="1">
    <citation type="submission" date="2019-10" db="EMBL/GenBank/DDBJ databases">
        <title>Draft genome sequence of Panacibacter sp. KCS-6.</title>
        <authorList>
            <person name="Yim K.J."/>
        </authorList>
    </citation>
    <scope>NUCLEOTIDE SEQUENCE</scope>
    <source>
        <strain evidence="3">KCS-6</strain>
    </source>
</reference>
<evidence type="ECO:0000256" key="2">
    <source>
        <dbReference type="SAM" id="Phobius"/>
    </source>
</evidence>
<keyword evidence="4" id="KW-1185">Reference proteome</keyword>
<evidence type="ECO:0000256" key="1">
    <source>
        <dbReference type="SAM" id="MobiDB-lite"/>
    </source>
</evidence>
<dbReference type="AlphaFoldDB" id="A0A8J8JT98"/>
<feature type="compositionally biased region" description="Basic and acidic residues" evidence="1">
    <location>
        <begin position="1"/>
        <end position="11"/>
    </location>
</feature>
<proteinExistence type="predicted"/>
<dbReference type="RefSeq" id="WP_171606849.1">
    <property type="nucleotide sequence ID" value="NZ_WHPF01000003.1"/>
</dbReference>
<name>A0A8J8JT98_9BACT</name>
<dbReference type="Proteomes" id="UP000598971">
    <property type="component" value="Unassembled WGS sequence"/>
</dbReference>
<gene>
    <name evidence="3" type="ORF">GD597_05640</name>
</gene>
<keyword evidence="2" id="KW-0472">Membrane</keyword>
<dbReference type="EMBL" id="WHPF01000003">
    <property type="protein sequence ID" value="NNV54935.1"/>
    <property type="molecule type" value="Genomic_DNA"/>
</dbReference>
<keyword evidence="2" id="KW-0812">Transmembrane</keyword>
<accession>A0A8J8JT98</accession>
<evidence type="ECO:0000313" key="3">
    <source>
        <dbReference type="EMBL" id="NNV54935.1"/>
    </source>
</evidence>
<feature type="transmembrane region" description="Helical" evidence="2">
    <location>
        <begin position="60"/>
        <end position="81"/>
    </location>
</feature>
<evidence type="ECO:0000313" key="4">
    <source>
        <dbReference type="Proteomes" id="UP000598971"/>
    </source>
</evidence>
<protein>
    <submittedName>
        <fullName evidence="3">Uncharacterized protein</fullName>
    </submittedName>
</protein>
<organism evidence="3 4">
    <name type="scientific">Limnovirga soli</name>
    <dbReference type="NCBI Taxonomy" id="2656915"/>
    <lineage>
        <taxon>Bacteria</taxon>
        <taxon>Pseudomonadati</taxon>
        <taxon>Bacteroidota</taxon>
        <taxon>Chitinophagia</taxon>
        <taxon>Chitinophagales</taxon>
        <taxon>Chitinophagaceae</taxon>
        <taxon>Limnovirga</taxon>
    </lineage>
</organism>
<comment type="caution">
    <text evidence="3">The sequence shown here is derived from an EMBL/GenBank/DDBJ whole genome shotgun (WGS) entry which is preliminary data.</text>
</comment>